<sequence>MPCADTTMTVGSPGEVLKAARVRTRAGLRRTGGRLVAYDASNGARPWRRLLVVSSSGTGTYTQASLEGRHAHVERAPLQARRIPRT</sequence>
<accession>A0A2W2FPE1</accession>
<evidence type="ECO:0000313" key="2">
    <source>
        <dbReference type="Proteomes" id="UP000248544"/>
    </source>
</evidence>
<organism evidence="1 2">
    <name type="scientific">Spongiactinospora gelatinilytica</name>
    <dbReference type="NCBI Taxonomy" id="2666298"/>
    <lineage>
        <taxon>Bacteria</taxon>
        <taxon>Bacillati</taxon>
        <taxon>Actinomycetota</taxon>
        <taxon>Actinomycetes</taxon>
        <taxon>Streptosporangiales</taxon>
        <taxon>Streptosporangiaceae</taxon>
        <taxon>Spongiactinospora</taxon>
    </lineage>
</organism>
<proteinExistence type="predicted"/>
<dbReference type="Proteomes" id="UP000248544">
    <property type="component" value="Unassembled WGS sequence"/>
</dbReference>
<protein>
    <submittedName>
        <fullName evidence="1">Uncharacterized protein</fullName>
    </submittedName>
</protein>
<dbReference type="AlphaFoldDB" id="A0A2W2FPE1"/>
<comment type="caution">
    <text evidence="1">The sequence shown here is derived from an EMBL/GenBank/DDBJ whole genome shotgun (WGS) entry which is preliminary data.</text>
</comment>
<evidence type="ECO:0000313" key="1">
    <source>
        <dbReference type="EMBL" id="PZG37382.1"/>
    </source>
</evidence>
<dbReference type="EMBL" id="POUA01000237">
    <property type="protein sequence ID" value="PZG37382.1"/>
    <property type="molecule type" value="Genomic_DNA"/>
</dbReference>
<name>A0A2W2FPE1_9ACTN</name>
<gene>
    <name evidence="1" type="ORF">C1I98_25615</name>
</gene>
<reference evidence="1 2" key="1">
    <citation type="submission" date="2018-01" db="EMBL/GenBank/DDBJ databases">
        <title>Draft genome sequence of Sphaerisporangium sp. 7K107.</title>
        <authorList>
            <person name="Sahin N."/>
            <person name="Saygin H."/>
            <person name="Ay H."/>
        </authorList>
    </citation>
    <scope>NUCLEOTIDE SEQUENCE [LARGE SCALE GENOMIC DNA]</scope>
    <source>
        <strain evidence="1 2">7K107</strain>
    </source>
</reference>
<keyword evidence="2" id="KW-1185">Reference proteome</keyword>